<evidence type="ECO:0000256" key="3">
    <source>
        <dbReference type="ARBA" id="ARBA00022692"/>
    </source>
</evidence>
<sequence length="568" mass="58925">MRPTRVQRPAPAPTADEAPTGAVHVPPSASAPPPPRGARPYPPPPPPRPRPWNQPPPDERERGAYERYDTGGYAPGQPRPSGETGETGGPGGPDADARTRAEHRFDSGGQGAPRLPKKLTVTRVAALRGRQLSGQAVDAFRRAARADGADKSGLTSLTYAVMLNYASDAAMAVALANTLFFAASSGESRGRVALYLLITIAPFALVAPVIGPALDRIQRGRRLAMCVASAGQALMCVLMALNFETWALYPAALGKMVLSKSFMVLKAAVTPRVLPPEITLSKTNARLAVFGLAAGGAFGAVAAGFNSLVGSAGALWFTAVICVVGAVQAMRIPSWVEVTEGEVPASLTAHRPARKKRQPMGRHVVVALWGNGSIRLLTGFLMMFAAFAVKAQTESGGYSPFMQLLMLGIIGGAAGAGGFLGNALGSRMQFGKPDQVVLGCLSATLVSTVLAALLAGLPTAAVVGLVGATASALAKNSLDAVIQHDLPDESRASAFGRSETVLQLAWVFGGAVGLLLPPTYWIGFLVVSILLALGLTQTWLVRKGTSLIPGLGGDRPLRPDPAGARAEP</sequence>
<reference evidence="8 9" key="1">
    <citation type="submission" date="2016-07" db="EMBL/GenBank/DDBJ databases">
        <title>Draft genome sequence of Prauserella muralis DSM 45305, isolated from a mould-covered wall in an indoor environment.</title>
        <authorList>
            <person name="Ruckert C."/>
            <person name="Albersmeier A."/>
            <person name="Jiang C.-L."/>
            <person name="Jiang Y."/>
            <person name="Kalinowski J."/>
            <person name="Schneider O."/>
            <person name="Winkler A."/>
            <person name="Zotchev S.B."/>
        </authorList>
    </citation>
    <scope>NUCLEOTIDE SEQUENCE [LARGE SCALE GENOMIC DNA]</scope>
    <source>
        <strain evidence="8 9">DSM 45305</strain>
    </source>
</reference>
<comment type="subcellular location">
    <subcellularLocation>
        <location evidence="1">Cell membrane</location>
        <topology evidence="1">Multi-pass membrane protein</topology>
    </subcellularLocation>
</comment>
<dbReference type="InterPro" id="IPR036259">
    <property type="entry name" value="MFS_trans_sf"/>
</dbReference>
<dbReference type="PANTHER" id="PTHR23513">
    <property type="entry name" value="INTEGRAL MEMBRANE EFFLUX PROTEIN-RELATED"/>
    <property type="match status" value="1"/>
</dbReference>
<keyword evidence="2" id="KW-1003">Cell membrane</keyword>
<feature type="transmembrane region" description="Helical" evidence="7">
    <location>
        <begin position="223"/>
        <end position="241"/>
    </location>
</feature>
<evidence type="ECO:0000256" key="1">
    <source>
        <dbReference type="ARBA" id="ARBA00004651"/>
    </source>
</evidence>
<evidence type="ECO:0000256" key="2">
    <source>
        <dbReference type="ARBA" id="ARBA00022475"/>
    </source>
</evidence>
<feature type="compositionally biased region" description="Basic and acidic residues" evidence="6">
    <location>
        <begin position="57"/>
        <end position="69"/>
    </location>
</feature>
<keyword evidence="5 7" id="KW-0472">Membrane</keyword>
<dbReference type="GO" id="GO:0005886">
    <property type="term" value="C:plasma membrane"/>
    <property type="evidence" value="ECO:0007669"/>
    <property type="project" value="UniProtKB-SubCell"/>
</dbReference>
<evidence type="ECO:0000256" key="5">
    <source>
        <dbReference type="ARBA" id="ARBA00023136"/>
    </source>
</evidence>
<evidence type="ECO:0000256" key="6">
    <source>
        <dbReference type="SAM" id="MobiDB-lite"/>
    </source>
</evidence>
<dbReference type="InterPro" id="IPR011701">
    <property type="entry name" value="MFS"/>
</dbReference>
<evidence type="ECO:0000313" key="8">
    <source>
        <dbReference type="EMBL" id="PXY32620.1"/>
    </source>
</evidence>
<feature type="transmembrane region" description="Helical" evidence="7">
    <location>
        <begin position="364"/>
        <end position="389"/>
    </location>
</feature>
<feature type="transmembrane region" description="Helical" evidence="7">
    <location>
        <begin position="192"/>
        <end position="211"/>
    </location>
</feature>
<feature type="compositionally biased region" description="Pro residues" evidence="6">
    <location>
        <begin position="29"/>
        <end position="56"/>
    </location>
</feature>
<feature type="transmembrane region" description="Helical" evidence="7">
    <location>
        <begin position="285"/>
        <end position="302"/>
    </location>
</feature>
<evidence type="ECO:0000313" key="9">
    <source>
        <dbReference type="Proteomes" id="UP000249915"/>
    </source>
</evidence>
<feature type="transmembrane region" description="Helical" evidence="7">
    <location>
        <begin position="401"/>
        <end position="424"/>
    </location>
</feature>
<name>A0A2V4BBH3_9PSEU</name>
<protein>
    <recommendedName>
        <fullName evidence="10">MFS transporter</fullName>
    </recommendedName>
</protein>
<keyword evidence="9" id="KW-1185">Reference proteome</keyword>
<feature type="transmembrane region" description="Helical" evidence="7">
    <location>
        <begin position="157"/>
        <end position="180"/>
    </location>
</feature>
<feature type="transmembrane region" description="Helical" evidence="7">
    <location>
        <begin position="520"/>
        <end position="541"/>
    </location>
</feature>
<feature type="compositionally biased region" description="Low complexity" evidence="6">
    <location>
        <begin position="13"/>
        <end position="28"/>
    </location>
</feature>
<organism evidence="8 9">
    <name type="scientific">Prauserella muralis</name>
    <dbReference type="NCBI Taxonomy" id="588067"/>
    <lineage>
        <taxon>Bacteria</taxon>
        <taxon>Bacillati</taxon>
        <taxon>Actinomycetota</taxon>
        <taxon>Actinomycetes</taxon>
        <taxon>Pseudonocardiales</taxon>
        <taxon>Pseudonocardiaceae</taxon>
        <taxon>Prauserella</taxon>
    </lineage>
</organism>
<dbReference type="PANTHER" id="PTHR23513:SF18">
    <property type="entry name" value="INTEGRAL MEMBRANE PROTEIN"/>
    <property type="match status" value="1"/>
</dbReference>
<dbReference type="Pfam" id="PF07690">
    <property type="entry name" value="MFS_1"/>
    <property type="match status" value="1"/>
</dbReference>
<dbReference type="AlphaFoldDB" id="A0A2V4BBH3"/>
<proteinExistence type="predicted"/>
<evidence type="ECO:0008006" key="10">
    <source>
        <dbReference type="Google" id="ProtNLM"/>
    </source>
</evidence>
<gene>
    <name evidence="8" type="ORF">BAY60_00630</name>
</gene>
<evidence type="ECO:0000256" key="7">
    <source>
        <dbReference type="SAM" id="Phobius"/>
    </source>
</evidence>
<dbReference type="Gene3D" id="1.20.1250.20">
    <property type="entry name" value="MFS general substrate transporter like domains"/>
    <property type="match status" value="1"/>
</dbReference>
<dbReference type="GO" id="GO:0022857">
    <property type="term" value="F:transmembrane transporter activity"/>
    <property type="evidence" value="ECO:0007669"/>
    <property type="project" value="InterPro"/>
</dbReference>
<feature type="region of interest" description="Disordered" evidence="6">
    <location>
        <begin position="1"/>
        <end position="117"/>
    </location>
</feature>
<comment type="caution">
    <text evidence="8">The sequence shown here is derived from an EMBL/GenBank/DDBJ whole genome shotgun (WGS) entry which is preliminary data.</text>
</comment>
<feature type="compositionally biased region" description="Basic and acidic residues" evidence="6">
    <location>
        <begin position="95"/>
        <end position="106"/>
    </location>
</feature>
<dbReference type="SUPFAM" id="SSF103473">
    <property type="entry name" value="MFS general substrate transporter"/>
    <property type="match status" value="1"/>
</dbReference>
<evidence type="ECO:0000256" key="4">
    <source>
        <dbReference type="ARBA" id="ARBA00022989"/>
    </source>
</evidence>
<dbReference type="Proteomes" id="UP000249915">
    <property type="component" value="Unassembled WGS sequence"/>
</dbReference>
<keyword evidence="4 7" id="KW-1133">Transmembrane helix</keyword>
<dbReference type="EMBL" id="MASW01000001">
    <property type="protein sequence ID" value="PXY32620.1"/>
    <property type="molecule type" value="Genomic_DNA"/>
</dbReference>
<feature type="transmembrane region" description="Helical" evidence="7">
    <location>
        <begin position="436"/>
        <end position="457"/>
    </location>
</feature>
<accession>A0A2V4BBH3</accession>
<keyword evidence="3 7" id="KW-0812">Transmembrane</keyword>